<protein>
    <recommendedName>
        <fullName evidence="3">Aldehyde dehydrogenase</fullName>
    </recommendedName>
</protein>
<feature type="active site" evidence="4">
    <location>
        <position position="224"/>
    </location>
</feature>
<comment type="similarity">
    <text evidence="1 3">Belongs to the aldehyde dehydrogenase family.</text>
</comment>
<dbReference type="AlphaFoldDB" id="A0A173LPR1"/>
<reference evidence="6 7" key="1">
    <citation type="submission" date="2016-06" db="EMBL/GenBank/DDBJ databases">
        <title>Complete genome sequence of a saline-alkali tolerant type strain Dietzia timorensis ID05-A0528T.</title>
        <authorList>
            <person name="Wu X."/>
        </authorList>
    </citation>
    <scope>NUCLEOTIDE SEQUENCE [LARGE SCALE GENOMIC DNA]</scope>
    <source>
        <strain evidence="6 7">ID05-A0528</strain>
    </source>
</reference>
<feature type="active site" evidence="4">
    <location>
        <position position="258"/>
    </location>
</feature>
<evidence type="ECO:0000313" key="7">
    <source>
        <dbReference type="Proteomes" id="UP000186104"/>
    </source>
</evidence>
<dbReference type="Proteomes" id="UP000186104">
    <property type="component" value="Chromosome"/>
</dbReference>
<dbReference type="Gene3D" id="3.40.605.10">
    <property type="entry name" value="Aldehyde Dehydrogenase, Chain A, domain 1"/>
    <property type="match status" value="1"/>
</dbReference>
<dbReference type="InterPro" id="IPR016161">
    <property type="entry name" value="Ald_DH/histidinol_DH"/>
</dbReference>
<sequence length="492" mass="52283">MTQVHARPDVAFDSPSDVIRDVQSARWAQKRWQDMGFAKRRKVLDAWRSDLARNADSIARTMSDEMGKPHSDAMFEIVMSLEHLAWAAANAEKVLGRRKVATSALTKNLRATVEYLPYGVVGVIGPWNYPVFTPMGSIAFALAAGNTVVFKPSEWTPRTGQAIIASFQRASGEFDVAHCVTGGGDVGEALCRSGVDKIGFTGSTATGRKILATCAENLTPVLCECGGKDALVVDADADVAAAADAAVWGAMSNAGQTCLAVERVYVHADVADEFERLVTAEAGRLRAAADGSTQIGAMTMPRQVDIVRSHVEDALASGGRALVGGLDSIDGQVVSPIVLTDVPEDSPAVVEETFGPTMTIRRVADMDEAVRLVEASEYGLGLTVFSRRNGRAIADRITSGNVAINGFVLHAAVPTLPLGGTKQSGFGRVHGPDGLREFAYSRSCTETLVQLPLPLTSFRRGPKVDQLISTVIEQVHGRAGKVRALLDGNGKP</sequence>
<evidence type="ECO:0000259" key="5">
    <source>
        <dbReference type="Pfam" id="PF00171"/>
    </source>
</evidence>
<evidence type="ECO:0000256" key="2">
    <source>
        <dbReference type="ARBA" id="ARBA00023002"/>
    </source>
</evidence>
<dbReference type="InterPro" id="IPR012394">
    <property type="entry name" value="Aldehyde_DH_NAD(P)"/>
</dbReference>
<dbReference type="InterPro" id="IPR015590">
    <property type="entry name" value="Aldehyde_DH_dom"/>
</dbReference>
<dbReference type="EMBL" id="CP015961">
    <property type="protein sequence ID" value="ANI93277.1"/>
    <property type="molecule type" value="Genomic_DNA"/>
</dbReference>
<dbReference type="Gene3D" id="3.40.309.10">
    <property type="entry name" value="Aldehyde Dehydrogenase, Chain A, domain 2"/>
    <property type="match status" value="1"/>
</dbReference>
<dbReference type="KEGG" id="dtm:BJL86_2514"/>
<dbReference type="PANTHER" id="PTHR11699">
    <property type="entry name" value="ALDEHYDE DEHYDROGENASE-RELATED"/>
    <property type="match status" value="1"/>
</dbReference>
<keyword evidence="2 3" id="KW-0560">Oxidoreductase</keyword>
<dbReference type="OrthoDB" id="6882680at2"/>
<evidence type="ECO:0000256" key="3">
    <source>
        <dbReference type="PIRNR" id="PIRNR036492"/>
    </source>
</evidence>
<dbReference type="RefSeq" id="WP_067477742.1">
    <property type="nucleotide sequence ID" value="NZ_CP015961.1"/>
</dbReference>
<dbReference type="CDD" id="cd07099">
    <property type="entry name" value="ALDH_DDALDH"/>
    <property type="match status" value="1"/>
</dbReference>
<evidence type="ECO:0000313" key="6">
    <source>
        <dbReference type="EMBL" id="ANI93277.1"/>
    </source>
</evidence>
<dbReference type="SUPFAM" id="SSF53720">
    <property type="entry name" value="ALDH-like"/>
    <property type="match status" value="1"/>
</dbReference>
<proteinExistence type="inferred from homology"/>
<dbReference type="STRING" id="499555.BJL86_2514"/>
<dbReference type="Pfam" id="PF00171">
    <property type="entry name" value="Aldedh"/>
    <property type="match status" value="1"/>
</dbReference>
<accession>A0A173LPR1</accession>
<evidence type="ECO:0000256" key="4">
    <source>
        <dbReference type="PIRSR" id="PIRSR036492-1"/>
    </source>
</evidence>
<dbReference type="GO" id="GO:0006081">
    <property type="term" value="P:aldehyde metabolic process"/>
    <property type="evidence" value="ECO:0007669"/>
    <property type="project" value="InterPro"/>
</dbReference>
<keyword evidence="7" id="KW-1185">Reference proteome</keyword>
<gene>
    <name evidence="6" type="ORF">BJL86_2514</name>
</gene>
<dbReference type="InterPro" id="IPR016162">
    <property type="entry name" value="Ald_DH_N"/>
</dbReference>
<feature type="domain" description="Aldehyde dehydrogenase" evidence="5">
    <location>
        <begin position="14"/>
        <end position="442"/>
    </location>
</feature>
<dbReference type="PIRSF" id="PIRSF036492">
    <property type="entry name" value="ALDH"/>
    <property type="match status" value="1"/>
</dbReference>
<dbReference type="GO" id="GO:0016620">
    <property type="term" value="F:oxidoreductase activity, acting on the aldehyde or oxo group of donors, NAD or NADP as acceptor"/>
    <property type="evidence" value="ECO:0007669"/>
    <property type="project" value="InterPro"/>
</dbReference>
<organism evidence="6 7">
    <name type="scientific">Dietzia timorensis</name>
    <dbReference type="NCBI Taxonomy" id="499555"/>
    <lineage>
        <taxon>Bacteria</taxon>
        <taxon>Bacillati</taxon>
        <taxon>Actinomycetota</taxon>
        <taxon>Actinomycetes</taxon>
        <taxon>Mycobacteriales</taxon>
        <taxon>Dietziaceae</taxon>
        <taxon>Dietzia</taxon>
    </lineage>
</organism>
<evidence type="ECO:0000256" key="1">
    <source>
        <dbReference type="ARBA" id="ARBA00009986"/>
    </source>
</evidence>
<name>A0A173LPR1_9ACTN</name>
<dbReference type="InterPro" id="IPR016163">
    <property type="entry name" value="Ald_DH_C"/>
</dbReference>